<dbReference type="PANTHER" id="PTHR48125">
    <property type="entry name" value="LP07818P1"/>
    <property type="match status" value="1"/>
</dbReference>
<sequence length="714" mass="77261">MKVLSKGSKKWIADHGQTHPLGDIYPTNAIDRLGKDPMTNVAMQENDMYERSNKFSSIGGNGTSGGGEFGRHEVAASNASLLVEAALDSVCQQEHSDGGGGAAHSQPDTQTQPPPIPLETHCNTDTLVGNLYGLAHHLADVPYGVAVGDGGGLGMSPPRPHGNEHISVTDELSDKLHRHTTADTIGMHYGEFHQHDFSPPPGPQPPHSPDMNRSNFVRNYINSLSPQNMTYHQPHHQHSQQKSISPEPATSRYADHFSSDDSNGMAVQNLSLHPSKSEMQLDLSIYKTYKASQDYMKKLTFEHKTDDLEQDQIEVDQPIVTSDSEKKSDNQEHCKYSEDLTADIRTKFDIDLEMRLKSYEAMERNHLYESNEMEFRSKTSYDICDVMENRNKQYELESDFCRSERVPAAAFEPLMLNTSELQGLDMSARSGFHSYANIQRYHHLYPEMDRVDLRLNYGSTSPPPPLQSAPAVPPPPPPPPSYSHAAAAAAAAAADLLRVVSLDLSTPPGNPAAPPARPCTVDLSLRAHPAAALHQIAAVAASHRLLGTDLAAARHHLSLSDATAIASARLLTDHTTSRLLNESSANHLLTTASAADDTGNNGSGNSNGGRLLSEQSVRLLEQQNRLMITEAARNGGPTLATACNTSGGGLLQVQPTAPSASNNGVSTSPSPFGGFSAPAAIPQPPYHPTPLAPQPRTHITASTSPPSYHYPAYY</sequence>
<name>A0A9P0LZ71_ACAOB</name>
<dbReference type="AlphaFoldDB" id="A0A9P0LZ71"/>
<organism evidence="2 3">
    <name type="scientific">Acanthoscelides obtectus</name>
    <name type="common">Bean weevil</name>
    <name type="synonym">Bruchus obtectus</name>
    <dbReference type="NCBI Taxonomy" id="200917"/>
    <lineage>
        <taxon>Eukaryota</taxon>
        <taxon>Metazoa</taxon>
        <taxon>Ecdysozoa</taxon>
        <taxon>Arthropoda</taxon>
        <taxon>Hexapoda</taxon>
        <taxon>Insecta</taxon>
        <taxon>Pterygota</taxon>
        <taxon>Neoptera</taxon>
        <taxon>Endopterygota</taxon>
        <taxon>Coleoptera</taxon>
        <taxon>Polyphaga</taxon>
        <taxon>Cucujiformia</taxon>
        <taxon>Chrysomeloidea</taxon>
        <taxon>Chrysomelidae</taxon>
        <taxon>Bruchinae</taxon>
        <taxon>Bruchini</taxon>
        <taxon>Acanthoscelides</taxon>
    </lineage>
</organism>
<comment type="caution">
    <text evidence="2">The sequence shown here is derived from an EMBL/GenBank/DDBJ whole genome shotgun (WGS) entry which is preliminary data.</text>
</comment>
<feature type="region of interest" description="Disordered" evidence="1">
    <location>
        <begin position="230"/>
        <end position="267"/>
    </location>
</feature>
<protein>
    <submittedName>
        <fullName evidence="2">Uncharacterized protein</fullName>
    </submittedName>
</protein>
<keyword evidence="3" id="KW-1185">Reference proteome</keyword>
<dbReference type="OrthoDB" id="6369905at2759"/>
<dbReference type="Proteomes" id="UP001152888">
    <property type="component" value="Unassembled WGS sequence"/>
</dbReference>
<reference evidence="2" key="1">
    <citation type="submission" date="2022-03" db="EMBL/GenBank/DDBJ databases">
        <authorList>
            <person name="Sayadi A."/>
        </authorList>
    </citation>
    <scope>NUCLEOTIDE SEQUENCE</scope>
</reference>
<proteinExistence type="predicted"/>
<feature type="region of interest" description="Disordered" evidence="1">
    <location>
        <begin position="91"/>
        <end position="121"/>
    </location>
</feature>
<evidence type="ECO:0000256" key="1">
    <source>
        <dbReference type="SAM" id="MobiDB-lite"/>
    </source>
</evidence>
<evidence type="ECO:0000313" key="3">
    <source>
        <dbReference type="Proteomes" id="UP001152888"/>
    </source>
</evidence>
<feature type="compositionally biased region" description="Polar residues" evidence="1">
    <location>
        <begin position="697"/>
        <end position="706"/>
    </location>
</feature>
<feature type="region of interest" description="Disordered" evidence="1">
    <location>
        <begin position="455"/>
        <end position="483"/>
    </location>
</feature>
<feature type="compositionally biased region" description="Pro residues" evidence="1">
    <location>
        <begin position="461"/>
        <end position="481"/>
    </location>
</feature>
<evidence type="ECO:0000313" key="2">
    <source>
        <dbReference type="EMBL" id="CAH2006070.1"/>
    </source>
</evidence>
<gene>
    <name evidence="2" type="ORF">ACAOBT_LOCUS28897</name>
</gene>
<dbReference type="PANTHER" id="PTHR48125:SF12">
    <property type="entry name" value="AT HOOK TRANSCRIPTION FACTOR FAMILY-RELATED"/>
    <property type="match status" value="1"/>
</dbReference>
<feature type="compositionally biased region" description="Pro residues" evidence="1">
    <location>
        <begin position="683"/>
        <end position="693"/>
    </location>
</feature>
<feature type="region of interest" description="Disordered" evidence="1">
    <location>
        <begin position="683"/>
        <end position="714"/>
    </location>
</feature>
<dbReference type="EMBL" id="CAKOFQ010007669">
    <property type="protein sequence ID" value="CAH2006070.1"/>
    <property type="molecule type" value="Genomic_DNA"/>
</dbReference>
<accession>A0A9P0LZ71</accession>